<name>A0AAV1ZLY4_9ARAC</name>
<accession>A0AAV1ZLY4</accession>
<comment type="caution">
    <text evidence="1">The sequence shown here is derived from an EMBL/GenBank/DDBJ whole genome shotgun (WGS) entry which is preliminary data.</text>
</comment>
<sequence>MKIGIATGSKSLGKNFQAGYFHVLMRNLNDTPVMSSVKLVSFPDGWLNSFQPGPTSFGFHGILKWAICWTLYSRNDIPWSCLLE</sequence>
<evidence type="ECO:0000313" key="2">
    <source>
        <dbReference type="Proteomes" id="UP001497382"/>
    </source>
</evidence>
<dbReference type="AlphaFoldDB" id="A0AAV1ZLY4"/>
<organism evidence="1 2">
    <name type="scientific">Larinioides sclopetarius</name>
    <dbReference type="NCBI Taxonomy" id="280406"/>
    <lineage>
        <taxon>Eukaryota</taxon>
        <taxon>Metazoa</taxon>
        <taxon>Ecdysozoa</taxon>
        <taxon>Arthropoda</taxon>
        <taxon>Chelicerata</taxon>
        <taxon>Arachnida</taxon>
        <taxon>Araneae</taxon>
        <taxon>Araneomorphae</taxon>
        <taxon>Entelegynae</taxon>
        <taxon>Araneoidea</taxon>
        <taxon>Araneidae</taxon>
        <taxon>Larinioides</taxon>
    </lineage>
</organism>
<gene>
    <name evidence="1" type="ORF">LARSCL_LOCUS6596</name>
</gene>
<protein>
    <submittedName>
        <fullName evidence="1">Uncharacterized protein</fullName>
    </submittedName>
</protein>
<dbReference type="EMBL" id="CAXIEN010000063">
    <property type="protein sequence ID" value="CAL1272817.1"/>
    <property type="molecule type" value="Genomic_DNA"/>
</dbReference>
<evidence type="ECO:0000313" key="1">
    <source>
        <dbReference type="EMBL" id="CAL1272817.1"/>
    </source>
</evidence>
<reference evidence="1 2" key="1">
    <citation type="submission" date="2024-04" db="EMBL/GenBank/DDBJ databases">
        <authorList>
            <person name="Rising A."/>
            <person name="Reimegard J."/>
            <person name="Sonavane S."/>
            <person name="Akerstrom W."/>
            <person name="Nylinder S."/>
            <person name="Hedman E."/>
            <person name="Kallberg Y."/>
        </authorList>
    </citation>
    <scope>NUCLEOTIDE SEQUENCE [LARGE SCALE GENOMIC DNA]</scope>
</reference>
<proteinExistence type="predicted"/>
<keyword evidence="2" id="KW-1185">Reference proteome</keyword>
<dbReference type="Proteomes" id="UP001497382">
    <property type="component" value="Unassembled WGS sequence"/>
</dbReference>